<evidence type="ECO:0000256" key="9">
    <source>
        <dbReference type="SAM" id="SignalP"/>
    </source>
</evidence>
<keyword evidence="9" id="KW-0732">Signal</keyword>
<evidence type="ECO:0000313" key="11">
    <source>
        <dbReference type="EMBL" id="SDT97712.1"/>
    </source>
</evidence>
<dbReference type="InterPro" id="IPR015500">
    <property type="entry name" value="Peptidase_S8_subtilisin-rel"/>
</dbReference>
<feature type="chain" id="PRO_5046406280" evidence="9">
    <location>
        <begin position="26"/>
        <end position="744"/>
    </location>
</feature>
<evidence type="ECO:0000256" key="8">
    <source>
        <dbReference type="SAM" id="Phobius"/>
    </source>
</evidence>
<organism evidence="11 12">
    <name type="scientific">Schaalia radingae</name>
    <dbReference type="NCBI Taxonomy" id="131110"/>
    <lineage>
        <taxon>Bacteria</taxon>
        <taxon>Bacillati</taxon>
        <taxon>Actinomycetota</taxon>
        <taxon>Actinomycetes</taxon>
        <taxon>Actinomycetales</taxon>
        <taxon>Actinomycetaceae</taxon>
        <taxon>Schaalia</taxon>
    </lineage>
</organism>
<dbReference type="Gene3D" id="3.40.50.200">
    <property type="entry name" value="Peptidase S8/S53 domain"/>
    <property type="match status" value="1"/>
</dbReference>
<reference evidence="11 12" key="1">
    <citation type="submission" date="2016-10" db="EMBL/GenBank/DDBJ databases">
        <authorList>
            <person name="Varghese N."/>
            <person name="Submissions S."/>
        </authorList>
    </citation>
    <scope>NUCLEOTIDE SEQUENCE [LARGE SCALE GENOMIC DNA]</scope>
    <source>
        <strain evidence="11 12">DSM 9169</strain>
    </source>
</reference>
<feature type="region of interest" description="Disordered" evidence="7">
    <location>
        <begin position="33"/>
        <end position="97"/>
    </location>
</feature>
<dbReference type="EMBL" id="LT629792">
    <property type="protein sequence ID" value="SDT97712.1"/>
    <property type="molecule type" value="Genomic_DNA"/>
</dbReference>
<dbReference type="Pfam" id="PF00082">
    <property type="entry name" value="Peptidase_S8"/>
    <property type="match status" value="1"/>
</dbReference>
<keyword evidence="3 5" id="KW-0378">Hydrolase</keyword>
<keyword evidence="8" id="KW-1133">Transmembrane helix</keyword>
<dbReference type="PROSITE" id="PS00136">
    <property type="entry name" value="SUBTILASE_ASP"/>
    <property type="match status" value="1"/>
</dbReference>
<feature type="active site" description="Charge relay system" evidence="5">
    <location>
        <position position="251"/>
    </location>
</feature>
<feature type="domain" description="Peptidase S8/S53" evidence="10">
    <location>
        <begin position="245"/>
        <end position="539"/>
    </location>
</feature>
<feature type="active site" description="Charge relay system" evidence="5">
    <location>
        <position position="296"/>
    </location>
</feature>
<keyword evidence="2 5" id="KW-0645">Protease</keyword>
<evidence type="ECO:0000256" key="6">
    <source>
        <dbReference type="RuleBase" id="RU003355"/>
    </source>
</evidence>
<dbReference type="GO" id="GO:0008233">
    <property type="term" value="F:peptidase activity"/>
    <property type="evidence" value="ECO:0007669"/>
    <property type="project" value="UniProtKB-KW"/>
</dbReference>
<feature type="region of interest" description="Disordered" evidence="7">
    <location>
        <begin position="397"/>
        <end position="417"/>
    </location>
</feature>
<evidence type="ECO:0000256" key="2">
    <source>
        <dbReference type="ARBA" id="ARBA00022670"/>
    </source>
</evidence>
<feature type="signal peptide" evidence="9">
    <location>
        <begin position="1"/>
        <end position="25"/>
    </location>
</feature>
<sequence length="744" mass="77445">MRVQRNVTRAARLTAVTVALGVASAGVVTGVGSAQPGTPADDGAEVEVAQSGDAPQSPDGAQSGQPVAANQPAATDRAADEGTPQANDASDPEPGVPYVQNFAINLKRGVSSDQFNSAVTAVRDTGAVILQQYPQIDSFFAQTADRNFAEHVRTTLADKKVPLTNVGPTRYAKVKGDEIVVEAAQDSAPSGQPGTSTRMTGRSQLEKNSELDQEYTPDPQSEKAWGLKAVRADQAATVDVMLEPVTVGVIDSGIDGTHEDLKDQIDHSKSVGCSHNGIPDTSFEAWQPSPTSGSDHGTHVAGTIAAAHNGIGVDGVAPHAKLAAIKAGNADGLFYPEYVTCSFIWAAEHDIAVTNNSYFTDPWEHWLPTEENQAAGLEAVTRAVAYSHDHDVLNISAAGNDDRDIDNATTDSGSPNDVAGAAIENRSSVGGVDLPSDLSGVVVVSSVAKPEGSDPLDGPFIRSYFSNYGANAIDVAAPGSRIFSTIPLGFDWRDETALYASKSGTSMASPHAAGVAALLRSVNPTLSADQAANLLREQAGGRYKVLADPNNAEAPDGKEYRGTGLVDALAAVTVNQPQPTVAGVEYWDSESQSWKAIADAKVAPQGEYVRIRAAVSGPYTKAALRVNGRSVATLDGTGAFDSQVAFLEAELKVAQAFTADRKLNVAVDAWGRNNDARADDDVTVAVQGTLDTTRKHDEQNKQPAAYSAKPSVARTGASVPAMALAGLALAGAGALTASRRMTRS</sequence>
<dbReference type="PROSITE" id="PS00137">
    <property type="entry name" value="SUBTILASE_HIS"/>
    <property type="match status" value="1"/>
</dbReference>
<evidence type="ECO:0000256" key="5">
    <source>
        <dbReference type="PROSITE-ProRule" id="PRU01240"/>
    </source>
</evidence>
<dbReference type="PANTHER" id="PTHR43806">
    <property type="entry name" value="PEPTIDASE S8"/>
    <property type="match status" value="1"/>
</dbReference>
<dbReference type="InterPro" id="IPR000209">
    <property type="entry name" value="Peptidase_S8/S53_dom"/>
</dbReference>
<comment type="similarity">
    <text evidence="1 5 6">Belongs to the peptidase S8 family.</text>
</comment>
<dbReference type="PROSITE" id="PS51892">
    <property type="entry name" value="SUBTILASE"/>
    <property type="match status" value="1"/>
</dbReference>
<proteinExistence type="inferred from homology"/>
<dbReference type="Proteomes" id="UP000198976">
    <property type="component" value="Chromosome I"/>
</dbReference>
<keyword evidence="8" id="KW-0812">Transmembrane</keyword>
<evidence type="ECO:0000313" key="12">
    <source>
        <dbReference type="Proteomes" id="UP000198976"/>
    </source>
</evidence>
<evidence type="ECO:0000256" key="3">
    <source>
        <dbReference type="ARBA" id="ARBA00022801"/>
    </source>
</evidence>
<dbReference type="InterPro" id="IPR023827">
    <property type="entry name" value="Peptidase_S8_Asp-AS"/>
</dbReference>
<feature type="active site" description="Charge relay system" evidence="5">
    <location>
        <position position="506"/>
    </location>
</feature>
<gene>
    <name evidence="11" type="ORF">SAMN04489714_1371</name>
</gene>
<dbReference type="InterPro" id="IPR022398">
    <property type="entry name" value="Peptidase_S8_His-AS"/>
</dbReference>
<dbReference type="SUPFAM" id="SSF52743">
    <property type="entry name" value="Subtilisin-like"/>
    <property type="match status" value="1"/>
</dbReference>
<name>A0ABY0V8E3_9ACTO</name>
<evidence type="ECO:0000256" key="4">
    <source>
        <dbReference type="ARBA" id="ARBA00022825"/>
    </source>
</evidence>
<feature type="compositionally biased region" description="Polar residues" evidence="7">
    <location>
        <begin position="187"/>
        <end position="203"/>
    </location>
</feature>
<protein>
    <submittedName>
        <fullName evidence="11">Serine protease, subtilisin family</fullName>
    </submittedName>
</protein>
<dbReference type="InterPro" id="IPR023828">
    <property type="entry name" value="Peptidase_S8_Ser-AS"/>
</dbReference>
<keyword evidence="12" id="KW-1185">Reference proteome</keyword>
<evidence type="ECO:0000256" key="7">
    <source>
        <dbReference type="SAM" id="MobiDB-lite"/>
    </source>
</evidence>
<feature type="region of interest" description="Disordered" evidence="7">
    <location>
        <begin position="183"/>
        <end position="222"/>
    </location>
</feature>
<dbReference type="PANTHER" id="PTHR43806:SF11">
    <property type="entry name" value="CEREVISIN-RELATED"/>
    <property type="match status" value="1"/>
</dbReference>
<feature type="transmembrane region" description="Helical" evidence="8">
    <location>
        <begin position="717"/>
        <end position="737"/>
    </location>
</feature>
<accession>A0ABY0V8E3</accession>
<evidence type="ECO:0000259" key="10">
    <source>
        <dbReference type="Pfam" id="PF00082"/>
    </source>
</evidence>
<dbReference type="InterPro" id="IPR036852">
    <property type="entry name" value="Peptidase_S8/S53_dom_sf"/>
</dbReference>
<keyword evidence="4 5" id="KW-0720">Serine protease</keyword>
<evidence type="ECO:0000256" key="1">
    <source>
        <dbReference type="ARBA" id="ARBA00011073"/>
    </source>
</evidence>
<dbReference type="InterPro" id="IPR050131">
    <property type="entry name" value="Peptidase_S8_subtilisin-like"/>
</dbReference>
<dbReference type="GO" id="GO:0006508">
    <property type="term" value="P:proteolysis"/>
    <property type="evidence" value="ECO:0007669"/>
    <property type="project" value="UniProtKB-KW"/>
</dbReference>
<dbReference type="PRINTS" id="PR00723">
    <property type="entry name" value="SUBTILISIN"/>
</dbReference>
<keyword evidence="8" id="KW-0472">Membrane</keyword>
<dbReference type="PROSITE" id="PS00138">
    <property type="entry name" value="SUBTILASE_SER"/>
    <property type="match status" value="1"/>
</dbReference>